<dbReference type="GO" id="GO:0030599">
    <property type="term" value="F:pectinesterase activity"/>
    <property type="evidence" value="ECO:0007669"/>
    <property type="project" value="UniProtKB-UniRule"/>
</dbReference>
<dbReference type="GO" id="GO:0009279">
    <property type="term" value="C:cell outer membrane"/>
    <property type="evidence" value="ECO:0007669"/>
    <property type="project" value="TreeGrafter"/>
</dbReference>
<proteinExistence type="inferred from homology"/>
<dbReference type="UniPathway" id="UPA00545">
    <property type="reaction ID" value="UER00823"/>
</dbReference>
<dbReference type="InterPro" id="IPR033131">
    <property type="entry name" value="Pectinesterase_Asp_AS"/>
</dbReference>
<dbReference type="KEGG" id="xcb:XC_1850"/>
<dbReference type="Proteomes" id="UP000000420">
    <property type="component" value="Chromosome"/>
</dbReference>
<dbReference type="GO" id="GO:0042545">
    <property type="term" value="P:cell wall modification"/>
    <property type="evidence" value="ECO:0007669"/>
    <property type="project" value="UniProtKB-UniRule"/>
</dbReference>
<evidence type="ECO:0000313" key="8">
    <source>
        <dbReference type="Proteomes" id="UP000000420"/>
    </source>
</evidence>
<dbReference type="SUPFAM" id="SSF51126">
    <property type="entry name" value="Pectin lyase-like"/>
    <property type="match status" value="1"/>
</dbReference>
<protein>
    <recommendedName>
        <fullName evidence="5">Pectinesterase</fullName>
        <ecNumber evidence="5">3.1.1.11</ecNumber>
    </recommendedName>
</protein>
<evidence type="ECO:0000256" key="2">
    <source>
        <dbReference type="ARBA" id="ARBA00022801"/>
    </source>
</evidence>
<dbReference type="Gene3D" id="2.160.20.10">
    <property type="entry name" value="Single-stranded right-handed beta-helix, Pectin lyase-like"/>
    <property type="match status" value="1"/>
</dbReference>
<keyword evidence="5" id="KW-0732">Signal</keyword>
<name>A0A0H2X8H4_XANC8</name>
<dbReference type="EMBL" id="CP000050">
    <property type="protein sequence ID" value="AAY48913.1"/>
    <property type="molecule type" value="Genomic_DNA"/>
</dbReference>
<accession>A0A0H2X8H4</accession>
<dbReference type="InterPro" id="IPR011050">
    <property type="entry name" value="Pectin_lyase_fold/virulence"/>
</dbReference>
<dbReference type="InterPro" id="IPR012334">
    <property type="entry name" value="Pectin_lyas_fold"/>
</dbReference>
<evidence type="ECO:0000256" key="4">
    <source>
        <dbReference type="PROSITE-ProRule" id="PRU10040"/>
    </source>
</evidence>
<feature type="active site" evidence="4">
    <location>
        <position position="256"/>
    </location>
</feature>
<dbReference type="PANTHER" id="PTHR31321:SF57">
    <property type="entry name" value="PECTINESTERASE 53-RELATED"/>
    <property type="match status" value="1"/>
</dbReference>
<organism evidence="7 8">
    <name type="scientific">Xanthomonas campestris pv. campestris (strain 8004)</name>
    <dbReference type="NCBI Taxonomy" id="314565"/>
    <lineage>
        <taxon>Bacteria</taxon>
        <taxon>Pseudomonadati</taxon>
        <taxon>Pseudomonadota</taxon>
        <taxon>Gammaproteobacteria</taxon>
        <taxon>Lysobacterales</taxon>
        <taxon>Lysobacteraceae</taxon>
        <taxon>Xanthomonas</taxon>
    </lineage>
</organism>
<dbReference type="NCBIfam" id="NF007822">
    <property type="entry name" value="PRK10531.1"/>
    <property type="match status" value="1"/>
</dbReference>
<dbReference type="InterPro" id="IPR000070">
    <property type="entry name" value="Pectinesterase_cat"/>
</dbReference>
<reference evidence="7 8" key="1">
    <citation type="journal article" date="2005" name="Genome Res.">
        <title>Comparative and functional genomic analyses of the pathogenicity of phytopathogen Xanthomonas campestris pv. campestris.</title>
        <authorList>
            <person name="Qian W."/>
            <person name="Jia Y."/>
            <person name="Ren S.X."/>
            <person name="He Y.Q."/>
            <person name="Feng J.X."/>
            <person name="Lu L.F."/>
            <person name="Sun Q."/>
            <person name="Ying G."/>
            <person name="Tang D.J."/>
            <person name="Tang H."/>
            <person name="Wu W."/>
            <person name="Hao P."/>
            <person name="Wang L."/>
            <person name="Jiang B.L."/>
            <person name="Zeng S."/>
            <person name="Gu W.Y."/>
            <person name="Lu G."/>
            <person name="Rong L."/>
            <person name="Tian Y."/>
            <person name="Yao Z."/>
            <person name="Fu G."/>
            <person name="Chen B."/>
            <person name="Fang R."/>
            <person name="Qiang B."/>
            <person name="Chen Z."/>
            <person name="Zhao G.P."/>
            <person name="Tang J.L."/>
            <person name="He C."/>
        </authorList>
    </citation>
    <scope>NUCLEOTIDE SEQUENCE [LARGE SCALE GENOMIC DNA]</scope>
    <source>
        <strain evidence="7 8">8004</strain>
    </source>
</reference>
<dbReference type="GO" id="GO:0045490">
    <property type="term" value="P:pectin catabolic process"/>
    <property type="evidence" value="ECO:0007669"/>
    <property type="project" value="UniProtKB-UniRule"/>
</dbReference>
<keyword evidence="2 5" id="KW-0378">Hydrolase</keyword>
<evidence type="ECO:0000256" key="1">
    <source>
        <dbReference type="ARBA" id="ARBA00008891"/>
    </source>
</evidence>
<feature type="chain" id="PRO_5005118507" description="Pectinesterase" evidence="5">
    <location>
        <begin position="26"/>
        <end position="401"/>
    </location>
</feature>
<comment type="similarity">
    <text evidence="1">Belongs to the pectinesterase family.</text>
</comment>
<feature type="domain" description="Pectinesterase catalytic" evidence="6">
    <location>
        <begin position="76"/>
        <end position="325"/>
    </location>
</feature>
<sequence length="401" mass="41228">MSASHIRTTCLATALLSLISLDAAALTGTASRPQLTSSEAGTYTISKALAKAGPITALVTDNWNPTAGVALLTADFAVAADGSTRYRTVQSAIDAAVAAGGSTRRYISVKAGTYTELVCVPSGAPPLTLFGLGSATTDTVIRYNNANPTPKPTGTASHPCASNASAATVGTSNSATVTVRASGFQARHLRFDNNYVEGTYADNNQSAVALAVRGDQASFEDVLVTGNQDTLLISATNAANVIRAYFKSSTIEGDVDFIFGSGIGVFDNAIIRSAGARLGSSRGGYIFAPSTRPGSGYGFLAINSRFVAGSGSPDNQTYLGRAWDEGVSGLSAYVNGTSPNGQVTIRDSTLGSHIRKTAPWNASTASRPFCSSNCTNSANRFFSNTATAVLAVPTDPGRSVR</sequence>
<evidence type="ECO:0000259" key="6">
    <source>
        <dbReference type="Pfam" id="PF01095"/>
    </source>
</evidence>
<keyword evidence="3 5" id="KW-0063">Aspartyl esterase</keyword>
<dbReference type="Pfam" id="PF01095">
    <property type="entry name" value="Pectinesterase"/>
    <property type="match status" value="1"/>
</dbReference>
<gene>
    <name evidence="7" type="ordered locus">XC_1850</name>
</gene>
<dbReference type="EC" id="3.1.1.11" evidence="5"/>
<feature type="signal peptide" evidence="5">
    <location>
        <begin position="1"/>
        <end position="25"/>
    </location>
</feature>
<dbReference type="PROSITE" id="PS00503">
    <property type="entry name" value="PECTINESTERASE_2"/>
    <property type="match status" value="1"/>
</dbReference>
<dbReference type="AlphaFoldDB" id="A0A0H2X8H4"/>
<evidence type="ECO:0000256" key="5">
    <source>
        <dbReference type="RuleBase" id="RU000589"/>
    </source>
</evidence>
<comment type="catalytic activity">
    <reaction evidence="5">
        <text>[(1-&gt;4)-alpha-D-galacturonosyl methyl ester](n) + n H2O = [(1-&gt;4)-alpha-D-galacturonosyl](n) + n methanol + n H(+)</text>
        <dbReference type="Rhea" id="RHEA:22380"/>
        <dbReference type="Rhea" id="RHEA-COMP:14570"/>
        <dbReference type="Rhea" id="RHEA-COMP:14573"/>
        <dbReference type="ChEBI" id="CHEBI:15377"/>
        <dbReference type="ChEBI" id="CHEBI:15378"/>
        <dbReference type="ChEBI" id="CHEBI:17790"/>
        <dbReference type="ChEBI" id="CHEBI:140522"/>
        <dbReference type="ChEBI" id="CHEBI:140523"/>
        <dbReference type="EC" id="3.1.1.11"/>
    </reaction>
</comment>
<dbReference type="PANTHER" id="PTHR31321">
    <property type="entry name" value="ACYL-COA THIOESTER HYDROLASE YBHC-RELATED"/>
    <property type="match status" value="1"/>
</dbReference>
<evidence type="ECO:0000313" key="7">
    <source>
        <dbReference type="EMBL" id="AAY48913.1"/>
    </source>
</evidence>
<evidence type="ECO:0000256" key="3">
    <source>
        <dbReference type="ARBA" id="ARBA00023085"/>
    </source>
</evidence>
<comment type="pathway">
    <text evidence="5">Glycan metabolism; pectin degradation; 2-dehydro-3-deoxy-D-gluconate from pectin: step 1/5.</text>
</comment>
<dbReference type="HOGENOM" id="CLU_012243_5_0_6"/>